<evidence type="ECO:0000256" key="1">
    <source>
        <dbReference type="ARBA" id="ARBA00011040"/>
    </source>
</evidence>
<name>A0A0K1JKB2_9MICO</name>
<proteinExistence type="inferred from homology"/>
<dbReference type="Pfam" id="PF01656">
    <property type="entry name" value="CbiA"/>
    <property type="match status" value="1"/>
</dbReference>
<keyword evidence="5" id="KW-1185">Reference proteome</keyword>
<evidence type="ECO:0000313" key="4">
    <source>
        <dbReference type="EMBL" id="AKU17141.1"/>
    </source>
</evidence>
<organism evidence="4 5">
    <name type="scientific">Luteipulveratus mongoliensis</name>
    <dbReference type="NCBI Taxonomy" id="571913"/>
    <lineage>
        <taxon>Bacteria</taxon>
        <taxon>Bacillati</taxon>
        <taxon>Actinomycetota</taxon>
        <taxon>Actinomycetes</taxon>
        <taxon>Micrococcales</taxon>
        <taxon>Dermacoccaceae</taxon>
        <taxon>Luteipulveratus</taxon>
    </lineage>
</organism>
<dbReference type="RefSeq" id="WP_052593308.1">
    <property type="nucleotide sequence ID" value="NZ_CP011112.1"/>
</dbReference>
<dbReference type="Gene3D" id="3.40.50.300">
    <property type="entry name" value="P-loop containing nucleotide triphosphate hydrolases"/>
    <property type="match status" value="1"/>
</dbReference>
<dbReference type="InterPro" id="IPR027417">
    <property type="entry name" value="P-loop_NTPase"/>
</dbReference>
<dbReference type="AlphaFoldDB" id="A0A0K1JKB2"/>
<dbReference type="SUPFAM" id="SSF52540">
    <property type="entry name" value="P-loop containing nucleoside triphosphate hydrolases"/>
    <property type="match status" value="1"/>
</dbReference>
<dbReference type="KEGG" id="lmoi:VV02_16905"/>
<protein>
    <submittedName>
        <fullName evidence="4">Uncharacterized protein</fullName>
    </submittedName>
</protein>
<dbReference type="InterPro" id="IPR002586">
    <property type="entry name" value="CobQ/CobB/MinD/ParA_Nub-bd_dom"/>
</dbReference>
<feature type="domain" description="CobQ/CobB/MinD/ParA nucleotide binding" evidence="2">
    <location>
        <begin position="5"/>
        <end position="224"/>
    </location>
</feature>
<evidence type="ECO:0000313" key="5">
    <source>
        <dbReference type="Proteomes" id="UP000066480"/>
    </source>
</evidence>
<dbReference type="OrthoDB" id="9780677at2"/>
<evidence type="ECO:0000259" key="3">
    <source>
        <dbReference type="Pfam" id="PF17886"/>
    </source>
</evidence>
<accession>A0A0K1JKB2</accession>
<sequence>MPARIVLVAGPGGAGSSTVAAALAAGAAAKGRSVGLIDLDPVAGASSLLLPDAPTPEILDTRARPDGPGALLARELTDLAGLDGRLVDELVTVPGAELLSALVVGHEHSDRAELIVVDAGSRAVDLCGLAHQLPWVLERLLPAQRGWLATSRPLLAATLGRRWPGERASARVRAAYAIAGEIQQELSAAVAVTTQVRDDDPRSLRTDVGLALHGIPVCATVTRADDSFSVEPVLDLVMEDRPVSAAPLVADGTGWIWRTPLPSLRSRDVAVRRLDDDLVIEAAGVRRVAPLPSSLRRCHARSAVVREGTLEVRFTPDQQEHRP</sequence>
<dbReference type="InterPro" id="IPR040612">
    <property type="entry name" value="ArsA_HSP20-like"/>
</dbReference>
<evidence type="ECO:0000259" key="2">
    <source>
        <dbReference type="Pfam" id="PF01656"/>
    </source>
</evidence>
<dbReference type="Pfam" id="PF17886">
    <property type="entry name" value="ArsA_HSP20"/>
    <property type="match status" value="1"/>
</dbReference>
<dbReference type="InterPro" id="IPR008978">
    <property type="entry name" value="HSP20-like_chaperone"/>
</dbReference>
<reference evidence="4 5" key="1">
    <citation type="submission" date="2015-03" db="EMBL/GenBank/DDBJ databases">
        <title>Luteipulveratus halotolerans sp. nov., a novel actinobacterium (Dermacoccaceae) from Sarawak, Malaysia.</title>
        <authorList>
            <person name="Juboi H."/>
            <person name="Basik A."/>
            <person name="Shamsul S.S."/>
            <person name="Arnold P."/>
            <person name="Schmitt E.K."/>
            <person name="Sanglier J.-J."/>
            <person name="Yeo T."/>
        </authorList>
    </citation>
    <scope>NUCLEOTIDE SEQUENCE [LARGE SCALE GENOMIC DNA]</scope>
    <source>
        <strain evidence="4 5">MN07-A0370</strain>
    </source>
</reference>
<feature type="domain" description="ArsA HSP20-like" evidence="3">
    <location>
        <begin position="253"/>
        <end position="314"/>
    </location>
</feature>
<dbReference type="Gene3D" id="2.60.40.790">
    <property type="match status" value="1"/>
</dbReference>
<gene>
    <name evidence="4" type="ORF">VV02_16905</name>
</gene>
<dbReference type="EMBL" id="CP011112">
    <property type="protein sequence ID" value="AKU17141.1"/>
    <property type="molecule type" value="Genomic_DNA"/>
</dbReference>
<dbReference type="Proteomes" id="UP000066480">
    <property type="component" value="Chromosome"/>
</dbReference>
<comment type="similarity">
    <text evidence="1">Belongs to the arsA ATPase family.</text>
</comment>
<dbReference type="STRING" id="571913.VV02_16905"/>